<evidence type="ECO:0000256" key="5">
    <source>
        <dbReference type="ARBA" id="ARBA00022692"/>
    </source>
</evidence>
<accession>A0A9E8MLK3</accession>
<protein>
    <recommendedName>
        <fullName evidence="9">Flagellar M-ring protein</fullName>
    </recommendedName>
</protein>
<evidence type="ECO:0000256" key="8">
    <source>
        <dbReference type="ARBA" id="ARBA00023143"/>
    </source>
</evidence>
<keyword evidence="8 9" id="KW-0975">Bacterial flagellum</keyword>
<evidence type="ECO:0000256" key="1">
    <source>
        <dbReference type="ARBA" id="ARBA00004117"/>
    </source>
</evidence>
<keyword evidence="7 10" id="KW-0472">Membrane</keyword>
<dbReference type="PIRSF" id="PIRSF004862">
    <property type="entry name" value="FliF"/>
    <property type="match status" value="1"/>
</dbReference>
<dbReference type="AlphaFoldDB" id="A0A9E8MLK3"/>
<evidence type="ECO:0000313" key="14">
    <source>
        <dbReference type="Proteomes" id="UP001164706"/>
    </source>
</evidence>
<evidence type="ECO:0000256" key="10">
    <source>
        <dbReference type="SAM" id="Phobius"/>
    </source>
</evidence>
<comment type="similarity">
    <text evidence="3 9">Belongs to the FliF family.</text>
</comment>
<evidence type="ECO:0000256" key="7">
    <source>
        <dbReference type="ARBA" id="ARBA00023136"/>
    </source>
</evidence>
<dbReference type="KEGG" id="mdb:OVN18_01580"/>
<comment type="function">
    <text evidence="9">The M ring may be actively involved in energy transduction.</text>
</comment>
<keyword evidence="4" id="KW-1003">Cell membrane</keyword>
<dbReference type="EMBL" id="CP113089">
    <property type="protein sequence ID" value="WAB81738.1"/>
    <property type="molecule type" value="Genomic_DNA"/>
</dbReference>
<feature type="domain" description="Flagellar M-ring N-terminal" evidence="11">
    <location>
        <begin position="46"/>
        <end position="220"/>
    </location>
</feature>
<proteinExistence type="inferred from homology"/>
<evidence type="ECO:0000256" key="3">
    <source>
        <dbReference type="ARBA" id="ARBA00007971"/>
    </source>
</evidence>
<keyword evidence="14" id="KW-1185">Reference proteome</keyword>
<gene>
    <name evidence="13" type="primary">fliF</name>
    <name evidence="13" type="ORF">OVN18_01580</name>
</gene>
<sequence>MPAAVTSAWRRLAASAQGFSVAQRTIALIGVAALVLGTIALTSWLSRPTMAPLFSGLAPADASAVVEQLQSAGVPYELAGGGSSVLVPEAQVYEQRLALASAGLPGEQSAGYALLDQMGVTASDFQQSVTWQRALEGELAATVGAMEGVETATVRLALPEESVFTEERVAPTASVFLATSPNAQLGTEQVSAIVNLVSASVEGLAASDVAVVDAAGTVLSAVGTGPTGGIGGASGDHAERVQGEVLAMVERVVGPGNASVVVSADVVSESIERTSETYEAAEGAVPLTESTTSEEYTGGAGGAAGVLGPDNIAVPGDEQDAGTYAAETTDRTNANNRVVEVRSIPAGDIGRQTVSVAVDREAAAGTNAAALEALVVTAAGLDVAAGDAVTVELVDFDRSLAEQAEAALGAARAAEEQEALWSSVRWGAIGLGVLILLVVILALVRSAMKRQVREPIDLGILQERHEPTTPVPDLDALLAPKDDLSDIELPVGPSGVEGRRRALNALAQRDPARTADLLRQLMDDRSPV</sequence>
<evidence type="ECO:0000256" key="4">
    <source>
        <dbReference type="ARBA" id="ARBA00022475"/>
    </source>
</evidence>
<dbReference type="Pfam" id="PF08345">
    <property type="entry name" value="YscJ_FliF_C"/>
    <property type="match status" value="1"/>
</dbReference>
<feature type="transmembrane region" description="Helical" evidence="10">
    <location>
        <begin position="426"/>
        <end position="444"/>
    </location>
</feature>
<evidence type="ECO:0000256" key="6">
    <source>
        <dbReference type="ARBA" id="ARBA00022989"/>
    </source>
</evidence>
<dbReference type="PRINTS" id="PR01009">
    <property type="entry name" value="FLGMRINGFLIF"/>
</dbReference>
<dbReference type="InterPro" id="IPR006182">
    <property type="entry name" value="FliF_N_dom"/>
</dbReference>
<dbReference type="Proteomes" id="UP001164706">
    <property type="component" value="Chromosome"/>
</dbReference>
<keyword evidence="13" id="KW-0966">Cell projection</keyword>
<dbReference type="Pfam" id="PF01514">
    <property type="entry name" value="YscJ_FliF"/>
    <property type="match status" value="1"/>
</dbReference>
<evidence type="ECO:0000256" key="2">
    <source>
        <dbReference type="ARBA" id="ARBA00004651"/>
    </source>
</evidence>
<keyword evidence="13" id="KW-0969">Cilium</keyword>
<keyword evidence="6 10" id="KW-1133">Transmembrane helix</keyword>
<dbReference type="GO" id="GO:0071973">
    <property type="term" value="P:bacterial-type flagellum-dependent cell motility"/>
    <property type="evidence" value="ECO:0007669"/>
    <property type="project" value="InterPro"/>
</dbReference>
<keyword evidence="13" id="KW-0282">Flagellum</keyword>
<evidence type="ECO:0000313" key="13">
    <source>
        <dbReference type="EMBL" id="WAB81738.1"/>
    </source>
</evidence>
<dbReference type="InterPro" id="IPR045851">
    <property type="entry name" value="AMP-bd_C_sf"/>
</dbReference>
<dbReference type="GO" id="GO:0005886">
    <property type="term" value="C:plasma membrane"/>
    <property type="evidence" value="ECO:0007669"/>
    <property type="project" value="UniProtKB-SubCell"/>
</dbReference>
<name>A0A9E8MLK3_9MICO</name>
<evidence type="ECO:0000256" key="9">
    <source>
        <dbReference type="PIRNR" id="PIRNR004862"/>
    </source>
</evidence>
<dbReference type="PANTHER" id="PTHR30046:SF0">
    <property type="entry name" value="FLAGELLAR M-RING PROTEIN"/>
    <property type="match status" value="1"/>
</dbReference>
<dbReference type="GO" id="GO:0003774">
    <property type="term" value="F:cytoskeletal motor activity"/>
    <property type="evidence" value="ECO:0007669"/>
    <property type="project" value="InterPro"/>
</dbReference>
<comment type="subcellular location">
    <subcellularLocation>
        <location evidence="1 9">Bacterial flagellum basal body</location>
    </subcellularLocation>
    <subcellularLocation>
        <location evidence="2">Cell membrane</location>
        <topology evidence="2">Multi-pass membrane protein</topology>
    </subcellularLocation>
</comment>
<dbReference type="PANTHER" id="PTHR30046">
    <property type="entry name" value="FLAGELLAR M-RING PROTEIN"/>
    <property type="match status" value="1"/>
</dbReference>
<feature type="transmembrane region" description="Helical" evidence="10">
    <location>
        <begin position="21"/>
        <end position="45"/>
    </location>
</feature>
<evidence type="ECO:0000259" key="11">
    <source>
        <dbReference type="Pfam" id="PF01514"/>
    </source>
</evidence>
<feature type="domain" description="Flagellar M-ring C-terminal" evidence="12">
    <location>
        <begin position="250"/>
        <end position="396"/>
    </location>
</feature>
<evidence type="ECO:0000259" key="12">
    <source>
        <dbReference type="Pfam" id="PF08345"/>
    </source>
</evidence>
<dbReference type="InterPro" id="IPR043427">
    <property type="entry name" value="YscJ/FliF"/>
</dbReference>
<dbReference type="NCBIfam" id="TIGR00206">
    <property type="entry name" value="fliF"/>
    <property type="match status" value="1"/>
</dbReference>
<dbReference type="InterPro" id="IPR013556">
    <property type="entry name" value="Flag_M-ring_C"/>
</dbReference>
<dbReference type="InterPro" id="IPR000067">
    <property type="entry name" value="FlgMring_FliF"/>
</dbReference>
<reference evidence="13" key="1">
    <citation type="submission" date="2022-11" db="EMBL/GenBank/DDBJ databases">
        <title>Description of Microcella daejonensis nov. sp, isolated from riverside soil.</title>
        <authorList>
            <person name="Molina K.M."/>
            <person name="Kim S.B."/>
        </authorList>
    </citation>
    <scope>NUCLEOTIDE SEQUENCE</scope>
    <source>
        <strain evidence="13">MMS21-STM12</strain>
    </source>
</reference>
<dbReference type="GO" id="GO:0009431">
    <property type="term" value="C:bacterial-type flagellum basal body, MS ring"/>
    <property type="evidence" value="ECO:0007669"/>
    <property type="project" value="InterPro"/>
</dbReference>
<organism evidence="13 14">
    <name type="scientific">Microcella daejeonensis</name>
    <dbReference type="NCBI Taxonomy" id="2994971"/>
    <lineage>
        <taxon>Bacteria</taxon>
        <taxon>Bacillati</taxon>
        <taxon>Actinomycetota</taxon>
        <taxon>Actinomycetes</taxon>
        <taxon>Micrococcales</taxon>
        <taxon>Microbacteriaceae</taxon>
        <taxon>Microcella</taxon>
    </lineage>
</organism>
<dbReference type="RefSeq" id="WP_267781527.1">
    <property type="nucleotide sequence ID" value="NZ_CP113089.1"/>
</dbReference>
<dbReference type="Gene3D" id="3.30.300.30">
    <property type="match status" value="1"/>
</dbReference>
<keyword evidence="5 10" id="KW-0812">Transmembrane</keyword>